<organism evidence="9">
    <name type="scientific">Odontella aurita</name>
    <dbReference type="NCBI Taxonomy" id="265563"/>
    <lineage>
        <taxon>Eukaryota</taxon>
        <taxon>Sar</taxon>
        <taxon>Stramenopiles</taxon>
        <taxon>Ochrophyta</taxon>
        <taxon>Bacillariophyta</taxon>
        <taxon>Mediophyceae</taxon>
        <taxon>Biddulphiophycidae</taxon>
        <taxon>Eupodiscales</taxon>
        <taxon>Odontellaceae</taxon>
        <taxon>Odontella</taxon>
    </lineage>
</organism>
<dbReference type="Pfam" id="PF10500">
    <property type="entry name" value="SR-25"/>
    <property type="match status" value="1"/>
</dbReference>
<evidence type="ECO:0000256" key="8">
    <source>
        <dbReference type="SAM" id="MobiDB-lite"/>
    </source>
</evidence>
<comment type="subcellular location">
    <subcellularLocation>
        <location evidence="1">Nucleus speckle</location>
    </subcellularLocation>
    <subcellularLocation>
        <location evidence="2">Nucleus</location>
        <location evidence="2">Nucleolus</location>
    </subcellularLocation>
</comment>
<feature type="compositionally biased region" description="Basic and acidic residues" evidence="8">
    <location>
        <begin position="96"/>
        <end position="115"/>
    </location>
</feature>
<dbReference type="InterPro" id="IPR019532">
    <property type="entry name" value="Nucl_RNA-splicing_assoc_SR-25"/>
</dbReference>
<evidence type="ECO:0000256" key="5">
    <source>
        <dbReference type="ARBA" id="ARBA00022664"/>
    </source>
</evidence>
<protein>
    <recommendedName>
        <fullName evidence="4">ADP-ribosylation factor-like protein 6-interacting protein 4</fullName>
    </recommendedName>
</protein>
<dbReference type="GO" id="GO:0005730">
    <property type="term" value="C:nucleolus"/>
    <property type="evidence" value="ECO:0007669"/>
    <property type="project" value="UniProtKB-SubCell"/>
</dbReference>
<reference evidence="9" key="1">
    <citation type="submission" date="2021-01" db="EMBL/GenBank/DDBJ databases">
        <authorList>
            <person name="Corre E."/>
            <person name="Pelletier E."/>
            <person name="Niang G."/>
            <person name="Scheremetjew M."/>
            <person name="Finn R."/>
            <person name="Kale V."/>
            <person name="Holt S."/>
            <person name="Cochrane G."/>
            <person name="Meng A."/>
            <person name="Brown T."/>
            <person name="Cohen L."/>
        </authorList>
    </citation>
    <scope>NUCLEOTIDE SEQUENCE</scope>
    <source>
        <strain evidence="9">Isolate 1302-5</strain>
    </source>
</reference>
<comment type="similarity">
    <text evidence="3">Belongs to the ARL6IP4 family.</text>
</comment>
<gene>
    <name evidence="9" type="ORF">OAUR00152_LOCUS19398</name>
</gene>
<accession>A0A7S4J1R6</accession>
<evidence type="ECO:0000256" key="2">
    <source>
        <dbReference type="ARBA" id="ARBA00004604"/>
    </source>
</evidence>
<evidence type="ECO:0000256" key="7">
    <source>
        <dbReference type="ARBA" id="ARBA00023242"/>
    </source>
</evidence>
<evidence type="ECO:0000256" key="4">
    <source>
        <dbReference type="ARBA" id="ARBA00017993"/>
    </source>
</evidence>
<feature type="compositionally biased region" description="Basic residues" evidence="8">
    <location>
        <begin position="163"/>
        <end position="191"/>
    </location>
</feature>
<feature type="compositionally biased region" description="Basic residues" evidence="8">
    <location>
        <begin position="142"/>
        <end position="153"/>
    </location>
</feature>
<feature type="region of interest" description="Disordered" evidence="8">
    <location>
        <begin position="1"/>
        <end position="280"/>
    </location>
</feature>
<keyword evidence="5" id="KW-0507">mRNA processing</keyword>
<feature type="compositionally biased region" description="Polar residues" evidence="8">
    <location>
        <begin position="19"/>
        <end position="35"/>
    </location>
</feature>
<evidence type="ECO:0000256" key="1">
    <source>
        <dbReference type="ARBA" id="ARBA00004324"/>
    </source>
</evidence>
<dbReference type="EMBL" id="HBKQ01028582">
    <property type="protein sequence ID" value="CAE2247195.1"/>
    <property type="molecule type" value="Transcribed_RNA"/>
</dbReference>
<dbReference type="GO" id="GO:0016607">
    <property type="term" value="C:nuclear speck"/>
    <property type="evidence" value="ECO:0007669"/>
    <property type="project" value="UniProtKB-SubCell"/>
</dbReference>
<dbReference type="GO" id="GO:0008380">
    <property type="term" value="P:RNA splicing"/>
    <property type="evidence" value="ECO:0007669"/>
    <property type="project" value="UniProtKB-KW"/>
</dbReference>
<name>A0A7S4J1R6_9STRA</name>
<sequence>MATATPQHRRNGAGRSRSGYLSHSPTGSTGPNAEQQRTRVDGDQLEKSQNVHETNPRLRDRDGGGRRSRLDSSDESPSRSSVSKDDRRKRRRKIRSDRCGRGRERSRDRRNDRRGRSSSSCSASSTSRSSEDDYSSDSEGTHRRKRRRKRKREEKRNRERRGDKKKRKKSRDRRREKRTKRKSRSRKKGKRRDGDSNNSDSVGANDEKNDHVKDRCTEAVPRVEARDKDGEKCKCSSISDVEGGQKPPPADPSTTEKATTENEKAAASRSMVPMSREEYEAQRSVIREVYDPDTGRMRLVRGDGEIIERIVSREDHARINRLATAGDGRSFARGVSAAASSLFSSIHRP</sequence>
<evidence type="ECO:0000256" key="3">
    <source>
        <dbReference type="ARBA" id="ARBA00006852"/>
    </source>
</evidence>
<feature type="compositionally biased region" description="Basic and acidic residues" evidence="8">
    <location>
        <begin position="205"/>
        <end position="234"/>
    </location>
</feature>
<dbReference type="GO" id="GO:0006397">
    <property type="term" value="P:mRNA processing"/>
    <property type="evidence" value="ECO:0007669"/>
    <property type="project" value="UniProtKB-KW"/>
</dbReference>
<evidence type="ECO:0000256" key="6">
    <source>
        <dbReference type="ARBA" id="ARBA00023187"/>
    </source>
</evidence>
<keyword evidence="6" id="KW-0508">mRNA splicing</keyword>
<dbReference type="AlphaFoldDB" id="A0A7S4J1R6"/>
<feature type="compositionally biased region" description="Basic and acidic residues" evidence="8">
    <location>
        <begin position="36"/>
        <end position="72"/>
    </location>
</feature>
<proteinExistence type="inferred from homology"/>
<keyword evidence="7" id="KW-0539">Nucleus</keyword>
<evidence type="ECO:0000313" key="9">
    <source>
        <dbReference type="EMBL" id="CAE2247195.1"/>
    </source>
</evidence>
<feature type="compositionally biased region" description="Low complexity" evidence="8">
    <location>
        <begin position="117"/>
        <end position="128"/>
    </location>
</feature>